<dbReference type="InterPro" id="IPR020483">
    <property type="entry name" value="Uncharacterised_YgbA"/>
</dbReference>
<comment type="caution">
    <text evidence="1">The sequence shown here is derived from an EMBL/GenBank/DDBJ whole genome shotgun (WGS) entry which is preliminary data.</text>
</comment>
<reference evidence="1 2" key="1">
    <citation type="submission" date="2019-03" db="EMBL/GenBank/DDBJ databases">
        <title>Genomic Encyclopedia of Archaeal and Bacterial Type Strains, Phase II (KMG-II): from individual species to whole genera.</title>
        <authorList>
            <person name="Goeker M."/>
        </authorList>
    </citation>
    <scope>NUCLEOTIDE SEQUENCE [LARGE SCALE GENOMIC DNA]</scope>
    <source>
        <strain evidence="1 2">RL-C</strain>
    </source>
</reference>
<evidence type="ECO:0000313" key="2">
    <source>
        <dbReference type="Proteomes" id="UP000294830"/>
    </source>
</evidence>
<dbReference type="Pfam" id="PF11756">
    <property type="entry name" value="YgbA_NO"/>
    <property type="match status" value="1"/>
</dbReference>
<dbReference type="Proteomes" id="UP000294830">
    <property type="component" value="Unassembled WGS sequence"/>
</dbReference>
<gene>
    <name evidence="1" type="ORF">CLV25_104167</name>
</gene>
<evidence type="ECO:0000313" key="1">
    <source>
        <dbReference type="EMBL" id="TCN70212.1"/>
    </source>
</evidence>
<proteinExistence type="predicted"/>
<dbReference type="OrthoDB" id="164329at2"/>
<dbReference type="NCBIfam" id="NF007714">
    <property type="entry name" value="PRK10410.1-2"/>
    <property type="match status" value="1"/>
</dbReference>
<sequence>MNLLREKRTIAVMIGLYCRHHHGKGETLCTSCTSLLEYATRRIDSCKFGPHKPVCAKCTIHCYKSDMRQQVRQVMRFSGPRMLYRSPYLAICHIIDSWRKR</sequence>
<dbReference type="AlphaFoldDB" id="A0A4R2ERZ8"/>
<organism evidence="1 2">
    <name type="scientific">Acetobacteroides hydrogenigenes</name>
    <dbReference type="NCBI Taxonomy" id="979970"/>
    <lineage>
        <taxon>Bacteria</taxon>
        <taxon>Pseudomonadati</taxon>
        <taxon>Bacteroidota</taxon>
        <taxon>Bacteroidia</taxon>
        <taxon>Bacteroidales</taxon>
        <taxon>Rikenellaceae</taxon>
        <taxon>Acetobacteroides</taxon>
    </lineage>
</organism>
<keyword evidence="2" id="KW-1185">Reference proteome</keyword>
<protein>
    <submittedName>
        <fullName evidence="1">YbgA-like uncharacterized protein</fullName>
    </submittedName>
</protein>
<dbReference type="EMBL" id="SLWB01000004">
    <property type="protein sequence ID" value="TCN70212.1"/>
    <property type="molecule type" value="Genomic_DNA"/>
</dbReference>
<name>A0A4R2ERZ8_9BACT</name>
<accession>A0A4R2ERZ8</accession>
<dbReference type="RefSeq" id="WP_131838766.1">
    <property type="nucleotide sequence ID" value="NZ_SLWB01000004.1"/>
</dbReference>